<evidence type="ECO:0000313" key="9">
    <source>
        <dbReference type="RefSeq" id="XP_022142158.1"/>
    </source>
</evidence>
<feature type="domain" description="U3 small nucleolar RNA-associated protein 6 homolog C-terminal" evidence="7">
    <location>
        <begin position="349"/>
        <end position="639"/>
    </location>
</feature>
<dbReference type="SMART" id="SM00386">
    <property type="entry name" value="HAT"/>
    <property type="match status" value="7"/>
</dbReference>
<dbReference type="InterPro" id="IPR003107">
    <property type="entry name" value="HAT"/>
</dbReference>
<evidence type="ECO:0000256" key="3">
    <source>
        <dbReference type="ARBA" id="ARBA00022552"/>
    </source>
</evidence>
<dbReference type="GeneID" id="111012347"/>
<dbReference type="KEGG" id="mcha:111012347"/>
<dbReference type="AlphaFoldDB" id="A0A6J1CMJ8"/>
<dbReference type="GO" id="GO:0030515">
    <property type="term" value="F:snoRNA binding"/>
    <property type="evidence" value="ECO:0007669"/>
    <property type="project" value="InterPro"/>
</dbReference>
<evidence type="ECO:0000256" key="2">
    <source>
        <dbReference type="ARBA" id="ARBA00010734"/>
    </source>
</evidence>
<dbReference type="OrthoDB" id="28112at2759"/>
<dbReference type="PANTHER" id="PTHR23271">
    <property type="entry name" value="HEPATOCELLULAR CARCINOMA-ASSOCIATED ANTIGEN 66"/>
    <property type="match status" value="1"/>
</dbReference>
<dbReference type="RefSeq" id="XP_022142158.1">
    <property type="nucleotide sequence ID" value="XM_022286466.1"/>
</dbReference>
<dbReference type="InterPro" id="IPR055347">
    <property type="entry name" value="UTP6_N"/>
</dbReference>
<dbReference type="Proteomes" id="UP000504603">
    <property type="component" value="Unplaced"/>
</dbReference>
<reference evidence="9" key="1">
    <citation type="submission" date="2025-08" db="UniProtKB">
        <authorList>
            <consortium name="RefSeq"/>
        </authorList>
    </citation>
    <scope>IDENTIFICATION</scope>
    <source>
        <strain evidence="9">OHB3-1</strain>
    </source>
</reference>
<evidence type="ECO:0000256" key="1">
    <source>
        <dbReference type="ARBA" id="ARBA00004604"/>
    </source>
</evidence>
<gene>
    <name evidence="9" type="primary">LOC111012347</name>
</gene>
<dbReference type="GO" id="GO:0000462">
    <property type="term" value="P:maturation of SSU-rRNA from tricistronic rRNA transcript (SSU-rRNA, 5.8S rRNA, LSU-rRNA)"/>
    <property type="evidence" value="ECO:0007669"/>
    <property type="project" value="InterPro"/>
</dbReference>
<evidence type="ECO:0000313" key="8">
    <source>
        <dbReference type="Proteomes" id="UP000504603"/>
    </source>
</evidence>
<feature type="domain" description="U3 small nucleolar RNA-associated protein 6 N-terminal" evidence="6">
    <location>
        <begin position="9"/>
        <end position="91"/>
    </location>
</feature>
<protein>
    <submittedName>
        <fullName evidence="9">U3 small nucleolar RNA-associated protein 6 homolog</fullName>
    </submittedName>
</protein>
<keyword evidence="5" id="KW-0539">Nucleus</keyword>
<evidence type="ECO:0000256" key="4">
    <source>
        <dbReference type="ARBA" id="ARBA00022737"/>
    </source>
</evidence>
<dbReference type="Pfam" id="PF24892">
    <property type="entry name" value="UTP6_C"/>
    <property type="match status" value="1"/>
</dbReference>
<comment type="similarity">
    <text evidence="2">Belongs to the UTP6 family.</text>
</comment>
<dbReference type="Gene3D" id="1.25.40.10">
    <property type="entry name" value="Tetratricopeptide repeat domain"/>
    <property type="match status" value="3"/>
</dbReference>
<keyword evidence="8" id="KW-1185">Reference proteome</keyword>
<sequence>MADVVQFRLEGMVDELDDLEQRGLFSRREIAEIVKQRRKFEYRLKRPCPLKQDYLAYVDYETHLDSLRNLRKKAVARELKKQGNKKMRKSISDFAGVKRILYIYRLAVTRYKGDIDLWFRYLEFCRGQQNGRMKKVLAQLIRFHPKVPGVWIYAAAWEFDHNTNVDAARSLMLSGLRVCPTSEDLWVEYLRMELTYLNKLKARKVALGEDKGSLVRENRAAEEKQWREENKDLFMSIGEERENNDGSVVETESKDQLDLFREQGSNILETIYNGAIEALPSSFSLRKRVLEILEAMDLSHSEEMHSKILQDLKRDFGTQPQYWDWLARLECNPENVQGMSDGKEISQIEKAVQVYEEALECLPSSTMFSLYVEFLMNIITPVKGKHTSGLSSYTVNITSRLLVVYEKALTLGHITEDLGCQYVSFYLQLGRLDEARKLAERLCSGKLSNSVKLWVLRVSNEIKCILKDSPSPSKDDMKSIFELTKDVLRDFSVSESESLWLVVLNFFANQSYYFDKLLEISLLALAKYGGSEDGFSLSSTIVDFVLQKDGIQRTREVYKKFLGLPHPGRAMYRTCIQLESNLASAGDKDGLANARKLFESALTTYDQDVSLWQEYCIMEAKIGSSETAAAIRWRARKTLKDATALVTSSDL</sequence>
<proteinExistence type="inferred from homology"/>
<comment type="subcellular location">
    <subcellularLocation>
        <location evidence="1">Nucleus</location>
        <location evidence="1">Nucleolus</location>
    </subcellularLocation>
</comment>
<dbReference type="GO" id="GO:0032040">
    <property type="term" value="C:small-subunit processome"/>
    <property type="evidence" value="ECO:0007669"/>
    <property type="project" value="TreeGrafter"/>
</dbReference>
<name>A0A6J1CMJ8_MOMCH</name>
<organism evidence="8 9">
    <name type="scientific">Momordica charantia</name>
    <name type="common">Bitter gourd</name>
    <name type="synonym">Balsam pear</name>
    <dbReference type="NCBI Taxonomy" id="3673"/>
    <lineage>
        <taxon>Eukaryota</taxon>
        <taxon>Viridiplantae</taxon>
        <taxon>Streptophyta</taxon>
        <taxon>Embryophyta</taxon>
        <taxon>Tracheophyta</taxon>
        <taxon>Spermatophyta</taxon>
        <taxon>Magnoliopsida</taxon>
        <taxon>eudicotyledons</taxon>
        <taxon>Gunneridae</taxon>
        <taxon>Pentapetalae</taxon>
        <taxon>rosids</taxon>
        <taxon>fabids</taxon>
        <taxon>Cucurbitales</taxon>
        <taxon>Cucurbitaceae</taxon>
        <taxon>Momordiceae</taxon>
        <taxon>Momordica</taxon>
    </lineage>
</organism>
<dbReference type="SUPFAM" id="SSF48452">
    <property type="entry name" value="TPR-like"/>
    <property type="match status" value="3"/>
</dbReference>
<evidence type="ECO:0000259" key="7">
    <source>
        <dbReference type="Pfam" id="PF24892"/>
    </source>
</evidence>
<evidence type="ECO:0000256" key="5">
    <source>
        <dbReference type="ARBA" id="ARBA00023242"/>
    </source>
</evidence>
<accession>A0A6J1CMJ8</accession>
<dbReference type="InterPro" id="IPR011990">
    <property type="entry name" value="TPR-like_helical_dom_sf"/>
</dbReference>
<dbReference type="GO" id="GO:0034388">
    <property type="term" value="C:Pwp2p-containing subcomplex of 90S preribosome"/>
    <property type="evidence" value="ECO:0007669"/>
    <property type="project" value="TreeGrafter"/>
</dbReference>
<dbReference type="Pfam" id="PF08640">
    <property type="entry name" value="U3_assoc_6"/>
    <property type="match status" value="1"/>
</dbReference>
<keyword evidence="4" id="KW-0677">Repeat</keyword>
<evidence type="ECO:0000259" key="6">
    <source>
        <dbReference type="Pfam" id="PF08640"/>
    </source>
</evidence>
<dbReference type="PANTHER" id="PTHR23271:SF1">
    <property type="entry name" value="U3 SMALL NUCLEOLAR RNA-ASSOCIATED PROTEIN 6 HOMOLOG"/>
    <property type="match status" value="1"/>
</dbReference>
<keyword evidence="3" id="KW-0698">rRNA processing</keyword>
<dbReference type="InterPro" id="IPR013949">
    <property type="entry name" value="Utp6"/>
</dbReference>
<dbReference type="InterPro" id="IPR056907">
    <property type="entry name" value="UTP6_C"/>
</dbReference>